<sequence>MRSVWNIPTPSPNEKIFGKHPTQQLLALLKRIVKASTKDGDVIFDPFNGGGVTGIVSKIIGNRKYIGCDLDRNYIDLTIRRYKALKNRLNLFGS</sequence>
<organism evidence="4">
    <name type="scientific">termite gut metagenome</name>
    <dbReference type="NCBI Taxonomy" id="433724"/>
    <lineage>
        <taxon>unclassified sequences</taxon>
        <taxon>metagenomes</taxon>
        <taxon>organismal metagenomes</taxon>
    </lineage>
</organism>
<dbReference type="EC" id="2.1.1.72" evidence="4"/>
<evidence type="ECO:0000256" key="1">
    <source>
        <dbReference type="ARBA" id="ARBA00022603"/>
    </source>
</evidence>
<name>A0A5J4SQ67_9ZZZZ</name>
<dbReference type="AlphaFoldDB" id="A0A5J4SQ67"/>
<dbReference type="Pfam" id="PF01555">
    <property type="entry name" value="N6_N4_Mtase"/>
    <property type="match status" value="1"/>
</dbReference>
<dbReference type="GO" id="GO:0003677">
    <property type="term" value="F:DNA binding"/>
    <property type="evidence" value="ECO:0007669"/>
    <property type="project" value="InterPro"/>
</dbReference>
<dbReference type="InterPro" id="IPR029063">
    <property type="entry name" value="SAM-dependent_MTases_sf"/>
</dbReference>
<evidence type="ECO:0000259" key="3">
    <source>
        <dbReference type="Pfam" id="PF01555"/>
    </source>
</evidence>
<proteinExistence type="predicted"/>
<dbReference type="InterPro" id="IPR002941">
    <property type="entry name" value="DNA_methylase_N4/N6"/>
</dbReference>
<dbReference type="Gene3D" id="3.40.50.150">
    <property type="entry name" value="Vaccinia Virus protein VP39"/>
    <property type="match status" value="1"/>
</dbReference>
<reference evidence="4" key="1">
    <citation type="submission" date="2019-03" db="EMBL/GenBank/DDBJ databases">
        <title>Single cell metagenomics reveals metabolic interactions within the superorganism composed of flagellate Streblomastix strix and complex community of Bacteroidetes bacteria on its surface.</title>
        <authorList>
            <person name="Treitli S.C."/>
            <person name="Kolisko M."/>
            <person name="Husnik F."/>
            <person name="Keeling P."/>
            <person name="Hampl V."/>
        </authorList>
    </citation>
    <scope>NUCLEOTIDE SEQUENCE</scope>
    <source>
        <strain evidence="4">STM</strain>
    </source>
</reference>
<comment type="caution">
    <text evidence="4">The sequence shown here is derived from an EMBL/GenBank/DDBJ whole genome shotgun (WGS) entry which is preliminary data.</text>
</comment>
<gene>
    <name evidence="4" type="ORF">EZS27_004363</name>
</gene>
<feature type="domain" description="DNA methylase N-4/N-6" evidence="3">
    <location>
        <begin position="3"/>
        <end position="78"/>
    </location>
</feature>
<dbReference type="PRINTS" id="PR00508">
    <property type="entry name" value="S21N4MTFRASE"/>
</dbReference>
<keyword evidence="1 4" id="KW-0489">Methyltransferase</keyword>
<dbReference type="EMBL" id="SNRY01000075">
    <property type="protein sequence ID" value="KAA6348157.1"/>
    <property type="molecule type" value="Genomic_DNA"/>
</dbReference>
<protein>
    <submittedName>
        <fullName evidence="4">Modification methylase DpnIIB</fullName>
        <ecNumber evidence="4">2.1.1.72</ecNumber>
    </submittedName>
</protein>
<dbReference type="GO" id="GO:0032259">
    <property type="term" value="P:methylation"/>
    <property type="evidence" value="ECO:0007669"/>
    <property type="project" value="UniProtKB-KW"/>
</dbReference>
<evidence type="ECO:0000256" key="2">
    <source>
        <dbReference type="ARBA" id="ARBA00022679"/>
    </source>
</evidence>
<evidence type="ECO:0000313" key="4">
    <source>
        <dbReference type="EMBL" id="KAA6348157.1"/>
    </source>
</evidence>
<dbReference type="GO" id="GO:0009007">
    <property type="term" value="F:site-specific DNA-methyltransferase (adenine-specific) activity"/>
    <property type="evidence" value="ECO:0007669"/>
    <property type="project" value="UniProtKB-EC"/>
</dbReference>
<keyword evidence="2 4" id="KW-0808">Transferase</keyword>
<dbReference type="InterPro" id="IPR001091">
    <property type="entry name" value="RM_Methyltransferase"/>
</dbReference>
<dbReference type="SUPFAM" id="SSF53335">
    <property type="entry name" value="S-adenosyl-L-methionine-dependent methyltransferases"/>
    <property type="match status" value="1"/>
</dbReference>
<accession>A0A5J4SQ67</accession>
<dbReference type="GO" id="GO:0008170">
    <property type="term" value="F:N-methyltransferase activity"/>
    <property type="evidence" value="ECO:0007669"/>
    <property type="project" value="InterPro"/>
</dbReference>